<name>E9GE68_DAPPU</name>
<reference evidence="1 2" key="1">
    <citation type="journal article" date="2011" name="Science">
        <title>The ecoresponsive genome of Daphnia pulex.</title>
        <authorList>
            <person name="Colbourne J.K."/>
            <person name="Pfrender M.E."/>
            <person name="Gilbert D."/>
            <person name="Thomas W.K."/>
            <person name="Tucker A."/>
            <person name="Oakley T.H."/>
            <person name="Tokishita S."/>
            <person name="Aerts A."/>
            <person name="Arnold G.J."/>
            <person name="Basu M.K."/>
            <person name="Bauer D.J."/>
            <person name="Caceres C.E."/>
            <person name="Carmel L."/>
            <person name="Casola C."/>
            <person name="Choi J.H."/>
            <person name="Detter J.C."/>
            <person name="Dong Q."/>
            <person name="Dusheyko S."/>
            <person name="Eads B.D."/>
            <person name="Frohlich T."/>
            <person name="Geiler-Samerotte K.A."/>
            <person name="Gerlach D."/>
            <person name="Hatcher P."/>
            <person name="Jogdeo S."/>
            <person name="Krijgsveld J."/>
            <person name="Kriventseva E.V."/>
            <person name="Kultz D."/>
            <person name="Laforsch C."/>
            <person name="Lindquist E."/>
            <person name="Lopez J."/>
            <person name="Manak J.R."/>
            <person name="Muller J."/>
            <person name="Pangilinan J."/>
            <person name="Patwardhan R.P."/>
            <person name="Pitluck S."/>
            <person name="Pritham E.J."/>
            <person name="Rechtsteiner A."/>
            <person name="Rho M."/>
            <person name="Rogozin I.B."/>
            <person name="Sakarya O."/>
            <person name="Salamov A."/>
            <person name="Schaack S."/>
            <person name="Shapiro H."/>
            <person name="Shiga Y."/>
            <person name="Skalitzky C."/>
            <person name="Smith Z."/>
            <person name="Souvorov A."/>
            <person name="Sung W."/>
            <person name="Tang Z."/>
            <person name="Tsuchiya D."/>
            <person name="Tu H."/>
            <person name="Vos H."/>
            <person name="Wang M."/>
            <person name="Wolf Y.I."/>
            <person name="Yamagata H."/>
            <person name="Yamada T."/>
            <person name="Ye Y."/>
            <person name="Shaw J.R."/>
            <person name="Andrews J."/>
            <person name="Crease T.J."/>
            <person name="Tang H."/>
            <person name="Lucas S.M."/>
            <person name="Robertson H.M."/>
            <person name="Bork P."/>
            <person name="Koonin E.V."/>
            <person name="Zdobnov E.M."/>
            <person name="Grigoriev I.V."/>
            <person name="Lynch M."/>
            <person name="Boore J.L."/>
        </authorList>
    </citation>
    <scope>NUCLEOTIDE SEQUENCE [LARGE SCALE GENOMIC DNA]</scope>
</reference>
<dbReference type="KEGG" id="dpx:DAPPUDRAFT_241405"/>
<gene>
    <name evidence="1" type="ORF">DAPPUDRAFT_241405</name>
</gene>
<dbReference type="InParanoid" id="E9GE68"/>
<keyword evidence="2" id="KW-1185">Reference proteome</keyword>
<proteinExistence type="predicted"/>
<protein>
    <submittedName>
        <fullName evidence="1">Uncharacterized protein</fullName>
    </submittedName>
</protein>
<dbReference type="PhylomeDB" id="E9GE68"/>
<dbReference type="OrthoDB" id="10455513at2759"/>
<evidence type="ECO:0000313" key="2">
    <source>
        <dbReference type="Proteomes" id="UP000000305"/>
    </source>
</evidence>
<dbReference type="EMBL" id="GL732540">
    <property type="protein sequence ID" value="EFX82215.1"/>
    <property type="molecule type" value="Genomic_DNA"/>
</dbReference>
<dbReference type="Proteomes" id="UP000000305">
    <property type="component" value="Unassembled WGS sequence"/>
</dbReference>
<dbReference type="AlphaFoldDB" id="E9GE68"/>
<accession>E9GE68</accession>
<dbReference type="HOGENOM" id="CLU_181004_0_0_1"/>
<organism evidence="1 2">
    <name type="scientific">Daphnia pulex</name>
    <name type="common">Water flea</name>
    <dbReference type="NCBI Taxonomy" id="6669"/>
    <lineage>
        <taxon>Eukaryota</taxon>
        <taxon>Metazoa</taxon>
        <taxon>Ecdysozoa</taxon>
        <taxon>Arthropoda</taxon>
        <taxon>Crustacea</taxon>
        <taxon>Branchiopoda</taxon>
        <taxon>Diplostraca</taxon>
        <taxon>Cladocera</taxon>
        <taxon>Anomopoda</taxon>
        <taxon>Daphniidae</taxon>
        <taxon>Daphnia</taxon>
    </lineage>
</organism>
<sequence>MKIAVCLLIKSSSILKPMLTFVHDGRGTSSNIFLHPHLPLVHSSSFTASKHNLFYYTGDLASFWTTSVIASVPLLHTCSYSPRDYGQIMQRKF</sequence>
<evidence type="ECO:0000313" key="1">
    <source>
        <dbReference type="EMBL" id="EFX82215.1"/>
    </source>
</evidence>